<evidence type="ECO:0000313" key="2">
    <source>
        <dbReference type="Proteomes" id="UP001163835"/>
    </source>
</evidence>
<proteinExistence type="predicted"/>
<reference evidence="1" key="1">
    <citation type="submission" date="2022-09" db="EMBL/GenBank/DDBJ databases">
        <title>A Global Phylogenomic Analysis of the Shiitake Genus Lentinula.</title>
        <authorList>
            <consortium name="DOE Joint Genome Institute"/>
            <person name="Sierra-Patev S."/>
            <person name="Min B."/>
            <person name="Naranjo-Ortiz M."/>
            <person name="Looney B."/>
            <person name="Konkel Z."/>
            <person name="Slot J.C."/>
            <person name="Sakamoto Y."/>
            <person name="Steenwyk J.L."/>
            <person name="Rokas A."/>
            <person name="Carro J."/>
            <person name="Camarero S."/>
            <person name="Ferreira P."/>
            <person name="Molpeceres G."/>
            <person name="Ruiz-Duenas F.J."/>
            <person name="Serrano A."/>
            <person name="Henrissat B."/>
            <person name="Drula E."/>
            <person name="Hughes K.W."/>
            <person name="Mata J.L."/>
            <person name="Ishikawa N.K."/>
            <person name="Vargas-Isla R."/>
            <person name="Ushijima S."/>
            <person name="Smith C.A."/>
            <person name="Ahrendt S."/>
            <person name="Andreopoulos W."/>
            <person name="He G."/>
            <person name="Labutti K."/>
            <person name="Lipzen A."/>
            <person name="Ng V."/>
            <person name="Riley R."/>
            <person name="Sandor L."/>
            <person name="Barry K."/>
            <person name="Martinez A.T."/>
            <person name="Xiao Y."/>
            <person name="Gibbons J.G."/>
            <person name="Terashima K."/>
            <person name="Grigoriev I.V."/>
            <person name="Hibbett D.S."/>
        </authorList>
    </citation>
    <scope>NUCLEOTIDE SEQUENCE</scope>
    <source>
        <strain evidence="1">TMI1499</strain>
    </source>
</reference>
<evidence type="ECO:0000313" key="1">
    <source>
        <dbReference type="EMBL" id="KAJ3813918.1"/>
    </source>
</evidence>
<accession>A0ACC1UAR9</accession>
<name>A0ACC1UAR9_9AGAR</name>
<gene>
    <name evidence="1" type="ORF">F5876DRAFT_34119</name>
</gene>
<dbReference type="Proteomes" id="UP001163835">
    <property type="component" value="Unassembled WGS sequence"/>
</dbReference>
<comment type="caution">
    <text evidence="1">The sequence shown here is derived from an EMBL/GenBank/DDBJ whole genome shotgun (WGS) entry which is preliminary data.</text>
</comment>
<protein>
    <submittedName>
        <fullName evidence="1">Rsec15</fullName>
    </submittedName>
</protein>
<dbReference type="EMBL" id="MU794981">
    <property type="protein sequence ID" value="KAJ3813918.1"/>
    <property type="molecule type" value="Genomic_DNA"/>
</dbReference>
<organism evidence="1 2">
    <name type="scientific">Lentinula aff. lateritia</name>
    <dbReference type="NCBI Taxonomy" id="2804960"/>
    <lineage>
        <taxon>Eukaryota</taxon>
        <taxon>Fungi</taxon>
        <taxon>Dikarya</taxon>
        <taxon>Basidiomycota</taxon>
        <taxon>Agaricomycotina</taxon>
        <taxon>Agaricomycetes</taxon>
        <taxon>Agaricomycetidae</taxon>
        <taxon>Agaricales</taxon>
        <taxon>Marasmiineae</taxon>
        <taxon>Omphalotaceae</taxon>
        <taxon>Lentinula</taxon>
    </lineage>
</organism>
<keyword evidence="2" id="KW-1185">Reference proteome</keyword>
<sequence length="787" mass="89804">MPPRKRTVFTQESIDQQLQQIHLLDQSSSSENLEQLGPIIKQIHTGRQQDAFLRSVQALVDSKDAEIERICGENYQDFISSVSTLFNVKSYTDKMKENISSLDASVSQLGRGLVEKKRALLQTKKTAANLDEAIDNLQACLRVLDVVHRVGEMIREGKYWSALRSLEDIQNLPQTSLSQTPFYRHLLSSLPSLRVQIKDAVTASMKEWLLKIRENSGEIGRLALEAMEIRTRRWRSRRDKDPLLRMSRVGSAVELVTYEKTEFNVLDNDKLTVDFKPLYQCIHIYTTLDSLDELQRSYQADRKIQSDLILPMPLPLGSLPAVTQEISGYFIVETHVLETTGTFRSGREVEELWEGVVSRLTVAVQSALRPETDPDSFLRVKECLIGFITTLESPLYSTTSLHSFIIVLFEKYAQLLEKQFSKRFDDIVWQDDCQPMYIQSQQELKTVLDVVWISDEERTEVAKVSLPQSLPWSQTFYLCCEDVRTSTTPMIRGFIQKFYAFVEGVSQHHRNIDDLLSKSLDNLLINHICGSITNRLAETTNLSQLAQIVTNAEHFQVACEELERSLTSLRTAQRGGTIRLKASSSFDETFTRSVTRIKSVINSKLDDFFELSEYNWVPTSREDGPNMYLYELVNWLTTVVDSQLLIASSYIDEAYMGAAEYIAECFMDFLAGRNIAMMNENAISNLLVDCNFLENEFGRIGRPHLSSAFNELRVTTGIVLADKVQEYLIPANRQNTYAVVKHKRLQALLEKLAQYGSTRRDAPGRQLGEKRRKEADAVGRLFPGQGR</sequence>